<name>A0ABM8YW62_9PROT</name>
<dbReference type="EMBL" id="OU912926">
    <property type="protein sequence ID" value="CAG9931748.1"/>
    <property type="molecule type" value="Genomic_DNA"/>
</dbReference>
<dbReference type="Gene3D" id="3.40.50.150">
    <property type="entry name" value="Vaccinia Virus protein VP39"/>
    <property type="match status" value="1"/>
</dbReference>
<dbReference type="CDD" id="cd02440">
    <property type="entry name" value="AdoMet_MTases"/>
    <property type="match status" value="1"/>
</dbReference>
<proteinExistence type="predicted"/>
<dbReference type="PANTHER" id="PTHR43861:SF1">
    <property type="entry name" value="TRANS-ACONITATE 2-METHYLTRANSFERASE"/>
    <property type="match status" value="1"/>
</dbReference>
<sequence>MGGAADVDTGGVGVGDRQGGSGLGRSEVKGAIALCHDLLHHSNRNVAPHRVRRLAHSLKRDIVRAARYRQRDSPMSMTLPSTTLTRGQYAPLLYRFSAAPHSTVPQRSHHVFLQRDLRLRTDYFANHPFNFAVPNIDKKLIASRFGSRVNSYDVATPIQQRMAQALIERVRKHFLAGEPKRILELGCGTGRLTRKIIEIFPNAKITAVDISSQMVDAVRANCPNVDVILADAEDYICDLSEPFELIISNATVQWFENIEETLGHAYRLLANECLLAIATFGEHTFLELRESFDMAYAVTGREKVDHVVDIYPIHKLCTSFPKAEIVQEDIEQYFGDVRAFLDLFRIPAQLTLLTTNAR</sequence>
<evidence type="ECO:0000256" key="2">
    <source>
        <dbReference type="ARBA" id="ARBA00022679"/>
    </source>
</evidence>
<keyword evidence="1" id="KW-0489">Methyltransferase</keyword>
<evidence type="ECO:0000259" key="4">
    <source>
        <dbReference type="Pfam" id="PF13649"/>
    </source>
</evidence>
<dbReference type="Pfam" id="PF13649">
    <property type="entry name" value="Methyltransf_25"/>
    <property type="match status" value="1"/>
</dbReference>
<feature type="compositionally biased region" description="Gly residues" evidence="3">
    <location>
        <begin position="10"/>
        <end position="22"/>
    </location>
</feature>
<dbReference type="PANTHER" id="PTHR43861">
    <property type="entry name" value="TRANS-ACONITATE 2-METHYLTRANSFERASE-RELATED"/>
    <property type="match status" value="1"/>
</dbReference>
<feature type="region of interest" description="Disordered" evidence="3">
    <location>
        <begin position="1"/>
        <end position="22"/>
    </location>
</feature>
<evidence type="ECO:0000313" key="5">
    <source>
        <dbReference type="EMBL" id="CAG9931748.1"/>
    </source>
</evidence>
<accession>A0ABM8YW62</accession>
<gene>
    <name evidence="5" type="ORF">NTG6680_0495</name>
</gene>
<dbReference type="InterPro" id="IPR041698">
    <property type="entry name" value="Methyltransf_25"/>
</dbReference>
<keyword evidence="6" id="KW-1185">Reference proteome</keyword>
<evidence type="ECO:0000256" key="3">
    <source>
        <dbReference type="SAM" id="MobiDB-lite"/>
    </source>
</evidence>
<keyword evidence="2" id="KW-0808">Transferase</keyword>
<feature type="domain" description="Methyltransferase" evidence="4">
    <location>
        <begin position="182"/>
        <end position="270"/>
    </location>
</feature>
<evidence type="ECO:0000256" key="1">
    <source>
        <dbReference type="ARBA" id="ARBA00022603"/>
    </source>
</evidence>
<dbReference type="SUPFAM" id="SSF53335">
    <property type="entry name" value="S-adenosyl-L-methionine-dependent methyltransferases"/>
    <property type="match status" value="1"/>
</dbReference>
<dbReference type="InterPro" id="IPR029063">
    <property type="entry name" value="SAM-dependent_MTases_sf"/>
</dbReference>
<organism evidence="5 6">
    <name type="scientific">Candidatus Nitrotoga arctica</name>
    <dbReference type="NCBI Taxonomy" id="453162"/>
    <lineage>
        <taxon>Bacteria</taxon>
        <taxon>Pseudomonadati</taxon>
        <taxon>Pseudomonadota</taxon>
        <taxon>Betaproteobacteria</taxon>
        <taxon>Nitrosomonadales</taxon>
        <taxon>Gallionellaceae</taxon>
        <taxon>Candidatus Nitrotoga</taxon>
    </lineage>
</organism>
<evidence type="ECO:0000313" key="6">
    <source>
        <dbReference type="Proteomes" id="UP000839052"/>
    </source>
</evidence>
<dbReference type="Proteomes" id="UP000839052">
    <property type="component" value="Chromosome"/>
</dbReference>
<protein>
    <submittedName>
        <fullName evidence="5">Biotin synthesis protein bioC</fullName>
    </submittedName>
</protein>
<reference evidence="5 6" key="1">
    <citation type="submission" date="2021-10" db="EMBL/GenBank/DDBJ databases">
        <authorList>
            <person name="Koch H."/>
        </authorList>
    </citation>
    <scope>NUCLEOTIDE SEQUENCE [LARGE SCALE GENOMIC DNA]</scope>
    <source>
        <strain evidence="5">6680</strain>
    </source>
</reference>